<reference evidence="3" key="1">
    <citation type="submission" date="2025-08" db="UniProtKB">
        <authorList>
            <consortium name="RefSeq"/>
        </authorList>
    </citation>
    <scope>IDENTIFICATION</scope>
    <source>
        <tissue evidence="3">Whole Larva</tissue>
    </source>
</reference>
<dbReference type="RefSeq" id="XP_017780355.1">
    <property type="nucleotide sequence ID" value="XM_017924866.1"/>
</dbReference>
<proteinExistence type="predicted"/>
<accession>A0ABM1N0K5</accession>
<name>A0ABM1N0K5_NICVS</name>
<gene>
    <name evidence="3" type="primary">LOC108565423</name>
</gene>
<feature type="chain" id="PRO_5047432748" evidence="1">
    <location>
        <begin position="26"/>
        <end position="133"/>
    </location>
</feature>
<dbReference type="Proteomes" id="UP000695000">
    <property type="component" value="Unplaced"/>
</dbReference>
<sequence length="133" mass="15514">MKNFIQHLVSITIQLFWSLISLLNSVYQRSDEQVIEMEKPKVEVPVKRKQSSIIDYRKTRISKSTSNLLFNTNKNSLINLSDLITPVEEEMLRCLCAKGYTERQKIQKFQTKSESCISRDTFTNIWIDSCCSV</sequence>
<protein>
    <submittedName>
        <fullName evidence="3">Uncharacterized protein LOC108565423</fullName>
    </submittedName>
</protein>
<evidence type="ECO:0000313" key="2">
    <source>
        <dbReference type="Proteomes" id="UP000695000"/>
    </source>
</evidence>
<dbReference type="GeneID" id="108565423"/>
<keyword evidence="2" id="KW-1185">Reference proteome</keyword>
<feature type="signal peptide" evidence="1">
    <location>
        <begin position="1"/>
        <end position="25"/>
    </location>
</feature>
<evidence type="ECO:0000313" key="3">
    <source>
        <dbReference type="RefSeq" id="XP_017780355.1"/>
    </source>
</evidence>
<organism evidence="2 3">
    <name type="scientific">Nicrophorus vespilloides</name>
    <name type="common">Boreal carrion beetle</name>
    <dbReference type="NCBI Taxonomy" id="110193"/>
    <lineage>
        <taxon>Eukaryota</taxon>
        <taxon>Metazoa</taxon>
        <taxon>Ecdysozoa</taxon>
        <taxon>Arthropoda</taxon>
        <taxon>Hexapoda</taxon>
        <taxon>Insecta</taxon>
        <taxon>Pterygota</taxon>
        <taxon>Neoptera</taxon>
        <taxon>Endopterygota</taxon>
        <taxon>Coleoptera</taxon>
        <taxon>Polyphaga</taxon>
        <taxon>Staphyliniformia</taxon>
        <taxon>Silphidae</taxon>
        <taxon>Nicrophorinae</taxon>
        <taxon>Nicrophorus</taxon>
    </lineage>
</organism>
<evidence type="ECO:0000256" key="1">
    <source>
        <dbReference type="SAM" id="SignalP"/>
    </source>
</evidence>
<keyword evidence="1" id="KW-0732">Signal</keyword>